<organism evidence="3 4">
    <name type="scientific">Litoreibacter halocynthiae</name>
    <dbReference type="NCBI Taxonomy" id="1242689"/>
    <lineage>
        <taxon>Bacteria</taxon>
        <taxon>Pseudomonadati</taxon>
        <taxon>Pseudomonadota</taxon>
        <taxon>Alphaproteobacteria</taxon>
        <taxon>Rhodobacterales</taxon>
        <taxon>Roseobacteraceae</taxon>
        <taxon>Litoreibacter</taxon>
    </lineage>
</organism>
<dbReference type="InterPro" id="IPR031304">
    <property type="entry name" value="SLT_2"/>
</dbReference>
<dbReference type="Proteomes" id="UP000294563">
    <property type="component" value="Unassembled WGS sequence"/>
</dbReference>
<evidence type="ECO:0000259" key="2">
    <source>
        <dbReference type="Pfam" id="PF13406"/>
    </source>
</evidence>
<feature type="domain" description="Transglycosylase SLT" evidence="2">
    <location>
        <begin position="83"/>
        <end position="374"/>
    </location>
</feature>
<dbReference type="FunFam" id="1.10.8.350:FF:000001">
    <property type="entry name" value="Lytic murein transglycosylase B"/>
    <property type="match status" value="1"/>
</dbReference>
<dbReference type="InterPro" id="IPR043426">
    <property type="entry name" value="MltB-like"/>
</dbReference>
<proteinExistence type="predicted"/>
<gene>
    <name evidence="3" type="ORF">BDE40_2516</name>
</gene>
<accession>A0A4R7LHD8</accession>
<protein>
    <submittedName>
        <fullName evidence="3">Lytic murein transglycosylase</fullName>
    </submittedName>
</protein>
<evidence type="ECO:0000313" key="4">
    <source>
        <dbReference type="Proteomes" id="UP000294563"/>
    </source>
</evidence>
<dbReference type="SUPFAM" id="SSF47090">
    <property type="entry name" value="PGBD-like"/>
    <property type="match status" value="1"/>
</dbReference>
<dbReference type="GO" id="GO:0009253">
    <property type="term" value="P:peptidoglycan catabolic process"/>
    <property type="evidence" value="ECO:0007669"/>
    <property type="project" value="TreeGrafter"/>
</dbReference>
<dbReference type="Gene3D" id="1.10.101.10">
    <property type="entry name" value="PGBD-like superfamily/PGBD"/>
    <property type="match status" value="1"/>
</dbReference>
<comment type="caution">
    <text evidence="3">The sequence shown here is derived from an EMBL/GenBank/DDBJ whole genome shotgun (WGS) entry which is preliminary data.</text>
</comment>
<sequence length="451" mass="48877">MRILTATTVAICMAQGAMAEASKRPILRPAFDVPAVQAALVISPTTSRLAVERSLRPRLRGVVREAAPAEPAPVDLVASNARFQAWIKGFRPRALSKGISGTTFDQAFLGVRYDADVIKRDRNQSEFTKTLWDYLDSAASDTRIANGKAAVAKHRSTLDRIEARFGVDKEIVAAVWGLESAYGTFRGSKDLVGSLATLAFDARRGTFFEQQLIAGLKILQSGDVAPRSMTGSWAGAMGHTQFIPTSYLDYAVDFTGDGKRDIWGDDPTDALASTANYLAKFGWVKGQPWGVEVTLPQGFDYALANRKILKSPAQWGAIGIKGMNGQTVPNHGQASILLPAGAKGAAFMIFKNFSVIERYNTADAYVIGVGHLADRIKGGPAIRSGWPRGDRALKFAERKEMQRLLTAKGFDTKKIDGKIGPLTIEAVRGFQRSIGLVPDGYASLDILKKLR</sequence>
<name>A0A4R7LHD8_9RHOB</name>
<evidence type="ECO:0000259" key="1">
    <source>
        <dbReference type="Pfam" id="PF01471"/>
    </source>
</evidence>
<evidence type="ECO:0000313" key="3">
    <source>
        <dbReference type="EMBL" id="TDT73741.1"/>
    </source>
</evidence>
<dbReference type="PANTHER" id="PTHR30163:SF8">
    <property type="entry name" value="LYTIC MUREIN TRANSGLYCOSYLASE"/>
    <property type="match status" value="1"/>
</dbReference>
<dbReference type="Gene3D" id="1.10.8.350">
    <property type="entry name" value="Bacterial muramidase"/>
    <property type="match status" value="1"/>
</dbReference>
<dbReference type="Pfam" id="PF01471">
    <property type="entry name" value="PG_binding_1"/>
    <property type="match status" value="1"/>
</dbReference>
<feature type="domain" description="Peptidoglycan binding-like" evidence="1">
    <location>
        <begin position="397"/>
        <end position="450"/>
    </location>
</feature>
<dbReference type="InterPro" id="IPR036365">
    <property type="entry name" value="PGBD-like_sf"/>
</dbReference>
<dbReference type="EMBL" id="SOBH01000003">
    <property type="protein sequence ID" value="TDT73741.1"/>
    <property type="molecule type" value="Genomic_DNA"/>
</dbReference>
<dbReference type="Pfam" id="PF13406">
    <property type="entry name" value="SLT_2"/>
    <property type="match status" value="1"/>
</dbReference>
<dbReference type="OrthoDB" id="9808544at2"/>
<dbReference type="AlphaFoldDB" id="A0A4R7LHD8"/>
<dbReference type="NCBIfam" id="TIGR02283">
    <property type="entry name" value="MltB_2"/>
    <property type="match status" value="1"/>
</dbReference>
<dbReference type="CDD" id="cd13399">
    <property type="entry name" value="Slt35-like"/>
    <property type="match status" value="1"/>
</dbReference>
<keyword evidence="4" id="KW-1185">Reference proteome</keyword>
<reference evidence="3 4" key="1">
    <citation type="submission" date="2019-03" db="EMBL/GenBank/DDBJ databases">
        <title>Genomic Encyclopedia of Archaeal and Bacterial Type Strains, Phase II (KMG-II): from individual species to whole genera.</title>
        <authorList>
            <person name="Goeker M."/>
        </authorList>
    </citation>
    <scope>NUCLEOTIDE SEQUENCE [LARGE SCALE GENOMIC DNA]</scope>
    <source>
        <strain evidence="3 4">DSM 29467</strain>
    </source>
</reference>
<dbReference type="GO" id="GO:0008933">
    <property type="term" value="F:peptidoglycan lytic transglycosylase activity"/>
    <property type="evidence" value="ECO:0007669"/>
    <property type="project" value="TreeGrafter"/>
</dbReference>
<dbReference type="InterPro" id="IPR002477">
    <property type="entry name" value="Peptidoglycan-bd-like"/>
</dbReference>
<dbReference type="Gene3D" id="1.10.530.10">
    <property type="match status" value="1"/>
</dbReference>
<dbReference type="SUPFAM" id="SSF53955">
    <property type="entry name" value="Lysozyme-like"/>
    <property type="match status" value="1"/>
</dbReference>
<dbReference type="RefSeq" id="WP_134014945.1">
    <property type="nucleotide sequence ID" value="NZ_SOBH01000003.1"/>
</dbReference>
<dbReference type="InterPro" id="IPR023346">
    <property type="entry name" value="Lysozyme-like_dom_sf"/>
</dbReference>
<dbReference type="PANTHER" id="PTHR30163">
    <property type="entry name" value="MEMBRANE-BOUND LYTIC MUREIN TRANSGLYCOSYLASE B"/>
    <property type="match status" value="1"/>
</dbReference>
<dbReference type="InterPro" id="IPR011970">
    <property type="entry name" value="MltB_2"/>
</dbReference>
<dbReference type="InterPro" id="IPR036366">
    <property type="entry name" value="PGBDSf"/>
</dbReference>